<keyword evidence="2" id="KW-1185">Reference proteome</keyword>
<accession>A0A1G8YYZ6</accession>
<evidence type="ECO:0000313" key="1">
    <source>
        <dbReference type="EMBL" id="SDK08109.1"/>
    </source>
</evidence>
<protein>
    <submittedName>
        <fullName evidence="1">Uncharacterized protein</fullName>
    </submittedName>
</protein>
<dbReference type="Proteomes" id="UP000199050">
    <property type="component" value="Unassembled WGS sequence"/>
</dbReference>
<name>A0A1G8YYZ6_9BACL</name>
<dbReference type="OrthoDB" id="2586804at2"/>
<dbReference type="EMBL" id="FNDX01000031">
    <property type="protein sequence ID" value="SDK08109.1"/>
    <property type="molecule type" value="Genomic_DNA"/>
</dbReference>
<organism evidence="1 2">
    <name type="scientific">Paenibacillus typhae</name>
    <dbReference type="NCBI Taxonomy" id="1174501"/>
    <lineage>
        <taxon>Bacteria</taxon>
        <taxon>Bacillati</taxon>
        <taxon>Bacillota</taxon>
        <taxon>Bacilli</taxon>
        <taxon>Bacillales</taxon>
        <taxon>Paenibacillaceae</taxon>
        <taxon>Paenibacillus</taxon>
    </lineage>
</organism>
<proteinExistence type="predicted"/>
<gene>
    <name evidence="1" type="ORF">SAMN05216192_13119</name>
</gene>
<sequence length="283" mass="29042">MFNKDLRETAIRNMKAEQSRYESENKQLVGDAEQLLGKRRLLKSAVDESWEFINSMRNKPTALDTELKIIKIESKKFSGLLDTLEKEISKANFTSGGTAATGVAAGIGVAAFGPTAALAIATTFGTASTGTAIATLSGAAATNAALAWLGGGALVAGGGGTAAGTALLGLAGPVGWAIGGGALVTAGLLKSGKNKKIAEQASTEAAKIRKHVKAVEAARKEIQEITSLSTAASDGLRSMLLQCRTLTTDYTQLTPEAKQRLGALVNNTKAGAQLLNRAVGANA</sequence>
<evidence type="ECO:0000313" key="2">
    <source>
        <dbReference type="Proteomes" id="UP000199050"/>
    </source>
</evidence>
<dbReference type="STRING" id="1174501.SAMN05216192_13119"/>
<dbReference type="AlphaFoldDB" id="A0A1G8YYZ6"/>
<dbReference type="RefSeq" id="WP_090717085.1">
    <property type="nucleotide sequence ID" value="NZ_CBCSKY010000035.1"/>
</dbReference>
<reference evidence="2" key="1">
    <citation type="submission" date="2016-10" db="EMBL/GenBank/DDBJ databases">
        <authorList>
            <person name="Varghese N."/>
            <person name="Submissions S."/>
        </authorList>
    </citation>
    <scope>NUCLEOTIDE SEQUENCE [LARGE SCALE GENOMIC DNA]</scope>
    <source>
        <strain evidence="2">CGMCC 1.11012</strain>
    </source>
</reference>